<evidence type="ECO:0000256" key="5">
    <source>
        <dbReference type="ARBA" id="ARBA00023128"/>
    </source>
</evidence>
<evidence type="ECO:0008006" key="14">
    <source>
        <dbReference type="Google" id="ProtNLM"/>
    </source>
</evidence>
<reference evidence="12 13" key="1">
    <citation type="journal article" date="2021" name="Sci. Rep.">
        <title>Chromosome anchoring in Senegalese sole (Solea senegalensis) reveals sex-associated markers and genome rearrangements in flatfish.</title>
        <authorList>
            <person name="Guerrero-Cozar I."/>
            <person name="Gomez-Garrido J."/>
            <person name="Berbel C."/>
            <person name="Martinez-Blanch J.F."/>
            <person name="Alioto T."/>
            <person name="Claros M.G."/>
            <person name="Gagnaire P.A."/>
            <person name="Manchado M."/>
        </authorList>
    </citation>
    <scope>NUCLEOTIDE SEQUENCE [LARGE SCALE GENOMIC DNA]</scope>
    <source>
        <strain evidence="12">Sse05_10M</strain>
    </source>
</reference>
<evidence type="ECO:0000256" key="4">
    <source>
        <dbReference type="ARBA" id="ARBA00023054"/>
    </source>
</evidence>
<dbReference type="Proteomes" id="UP000693946">
    <property type="component" value="Linkage Group LG4"/>
</dbReference>
<comment type="similarity">
    <text evidence="10">Belongs to the MICOS complex subunit Mic19 family. Metazoan Mic25 subfamily.</text>
</comment>
<comment type="subcellular location">
    <subcellularLocation>
        <location evidence="9">Mitochondrion inner membrane</location>
        <topology evidence="9">Lipid-anchor</topology>
    </subcellularLocation>
</comment>
<keyword evidence="13" id="KW-1185">Reference proteome</keyword>
<evidence type="ECO:0000313" key="12">
    <source>
        <dbReference type="EMBL" id="KAG7494170.1"/>
    </source>
</evidence>
<keyword evidence="3" id="KW-0999">Mitochondrion inner membrane</keyword>
<evidence type="ECO:0000256" key="6">
    <source>
        <dbReference type="ARBA" id="ARBA00023136"/>
    </source>
</evidence>
<gene>
    <name evidence="12" type="ORF">JOB18_024639</name>
</gene>
<accession>A0AAV6QNA0</accession>
<proteinExistence type="inferred from homology"/>
<keyword evidence="4" id="KW-0175">Coiled coil</keyword>
<comment type="function">
    <text evidence="1">Component of the MICOS complex, a large protein complex of the mitochondrial inner membrane that plays crucial roles in the maintenance of crista junctions, inner membrane architecture, and formation of contact sites to the outer membrane.</text>
</comment>
<evidence type="ECO:0000313" key="13">
    <source>
        <dbReference type="Proteomes" id="UP000693946"/>
    </source>
</evidence>
<dbReference type="EMBL" id="JAGKHQ010000016">
    <property type="protein sequence ID" value="KAG7494170.1"/>
    <property type="molecule type" value="Genomic_DNA"/>
</dbReference>
<keyword evidence="5" id="KW-0496">Mitochondrion</keyword>
<dbReference type="GO" id="GO:0061617">
    <property type="term" value="C:MICOS complex"/>
    <property type="evidence" value="ECO:0007669"/>
    <property type="project" value="InterPro"/>
</dbReference>
<sequence>MGAHESTARRVSFGLDEDMKVTVIEGVKLSEDVLRWMREHRRSDSEKSSTSPTDGNKPPESPKPTGASATEIQKELRKDFERQQAFVKESLSRLAQKERETAATTGLDELIVERGKVHEEQEKAKLLAKQLQSKEMELASISSFYKEQIEVLEKKNFDIYKESAEQYNQAATKAEARISEFDGDQSTGLTDCEYVAVSLQHVSTSAVNVRRYRGISVCSLLFSLIALPV</sequence>
<protein>
    <recommendedName>
        <fullName evidence="14">MICOS complex subunit MIC19</fullName>
    </recommendedName>
</protein>
<evidence type="ECO:0000256" key="8">
    <source>
        <dbReference type="ARBA" id="ARBA00023288"/>
    </source>
</evidence>
<evidence type="ECO:0000256" key="10">
    <source>
        <dbReference type="ARBA" id="ARBA00034480"/>
    </source>
</evidence>
<evidence type="ECO:0000256" key="11">
    <source>
        <dbReference type="SAM" id="MobiDB-lite"/>
    </source>
</evidence>
<keyword evidence="6" id="KW-0472">Membrane</keyword>
<keyword evidence="2" id="KW-0519">Myristate</keyword>
<evidence type="ECO:0000256" key="1">
    <source>
        <dbReference type="ARBA" id="ARBA00002689"/>
    </source>
</evidence>
<comment type="caution">
    <text evidence="12">The sequence shown here is derived from an EMBL/GenBank/DDBJ whole genome shotgun (WGS) entry which is preliminary data.</text>
</comment>
<dbReference type="PANTHER" id="PTHR47609">
    <property type="entry name" value="MICOS COMPLEX SUBUNIT MIC25"/>
    <property type="match status" value="1"/>
</dbReference>
<feature type="region of interest" description="Disordered" evidence="11">
    <location>
        <begin position="39"/>
        <end position="72"/>
    </location>
</feature>
<keyword evidence="8" id="KW-0449">Lipoprotein</keyword>
<evidence type="ECO:0000256" key="2">
    <source>
        <dbReference type="ARBA" id="ARBA00022707"/>
    </source>
</evidence>
<evidence type="ECO:0000256" key="3">
    <source>
        <dbReference type="ARBA" id="ARBA00022792"/>
    </source>
</evidence>
<dbReference type="Pfam" id="PF05300">
    <property type="entry name" value="MIC19_MIC25"/>
    <property type="match status" value="1"/>
</dbReference>
<evidence type="ECO:0000256" key="9">
    <source>
        <dbReference type="ARBA" id="ARBA00034476"/>
    </source>
</evidence>
<evidence type="ECO:0000256" key="7">
    <source>
        <dbReference type="ARBA" id="ARBA00023157"/>
    </source>
</evidence>
<dbReference type="InterPro" id="IPR042860">
    <property type="entry name" value="MIC25"/>
</dbReference>
<dbReference type="InterPro" id="IPR007964">
    <property type="entry name" value="MIC19/MIC25"/>
</dbReference>
<dbReference type="PANTHER" id="PTHR47609:SF1">
    <property type="entry name" value="MICOS COMPLEX SUBUNIT MIC25"/>
    <property type="match status" value="1"/>
</dbReference>
<dbReference type="AlphaFoldDB" id="A0AAV6QNA0"/>
<keyword evidence="7" id="KW-1015">Disulfide bond</keyword>
<organism evidence="12 13">
    <name type="scientific">Solea senegalensis</name>
    <name type="common">Senegalese sole</name>
    <dbReference type="NCBI Taxonomy" id="28829"/>
    <lineage>
        <taxon>Eukaryota</taxon>
        <taxon>Metazoa</taxon>
        <taxon>Chordata</taxon>
        <taxon>Craniata</taxon>
        <taxon>Vertebrata</taxon>
        <taxon>Euteleostomi</taxon>
        <taxon>Actinopterygii</taxon>
        <taxon>Neopterygii</taxon>
        <taxon>Teleostei</taxon>
        <taxon>Neoteleostei</taxon>
        <taxon>Acanthomorphata</taxon>
        <taxon>Carangaria</taxon>
        <taxon>Pleuronectiformes</taxon>
        <taxon>Pleuronectoidei</taxon>
        <taxon>Soleidae</taxon>
        <taxon>Solea</taxon>
    </lineage>
</organism>
<name>A0AAV6QNA0_SOLSE</name>